<protein>
    <recommendedName>
        <fullName evidence="4">DYW domain-containing protein</fullName>
    </recommendedName>
</protein>
<dbReference type="NCBIfam" id="TIGR00756">
    <property type="entry name" value="PPR"/>
    <property type="match status" value="4"/>
</dbReference>
<feature type="repeat" description="PPR" evidence="3">
    <location>
        <begin position="272"/>
        <end position="302"/>
    </location>
</feature>
<dbReference type="RefSeq" id="XP_008674886.1">
    <property type="nucleotide sequence ID" value="XM_008676664.4"/>
</dbReference>
<gene>
    <name evidence="5" type="primary">LOC103651068</name>
</gene>
<dbReference type="Gene3D" id="1.25.40.10">
    <property type="entry name" value="Tetratricopeptide repeat domain"/>
    <property type="match status" value="3"/>
</dbReference>
<reference evidence="5" key="3">
    <citation type="submission" date="2021-05" db="UniProtKB">
        <authorList>
            <consortium name="EnsemblPlants"/>
        </authorList>
    </citation>
    <scope>IDENTIFICATION</scope>
    <source>
        <strain evidence="5">cv. B73</strain>
    </source>
</reference>
<accession>A0A804NBN7</accession>
<dbReference type="InParanoid" id="A0A804NBN7"/>
<evidence type="ECO:0000256" key="2">
    <source>
        <dbReference type="ARBA" id="ARBA00022946"/>
    </source>
</evidence>
<feature type="domain" description="DYW" evidence="4">
    <location>
        <begin position="608"/>
        <end position="687"/>
    </location>
</feature>
<dbReference type="KEGG" id="zma:103651068"/>
<keyword evidence="6" id="KW-1185">Reference proteome</keyword>
<dbReference type="Pfam" id="PF20431">
    <property type="entry name" value="E_motif"/>
    <property type="match status" value="1"/>
</dbReference>
<organism evidence="5 6">
    <name type="scientific">Zea mays</name>
    <name type="common">Maize</name>
    <dbReference type="NCBI Taxonomy" id="4577"/>
    <lineage>
        <taxon>Eukaryota</taxon>
        <taxon>Viridiplantae</taxon>
        <taxon>Streptophyta</taxon>
        <taxon>Embryophyta</taxon>
        <taxon>Tracheophyta</taxon>
        <taxon>Spermatophyta</taxon>
        <taxon>Magnoliopsida</taxon>
        <taxon>Liliopsida</taxon>
        <taxon>Poales</taxon>
        <taxon>Poaceae</taxon>
        <taxon>PACMAD clade</taxon>
        <taxon>Panicoideae</taxon>
        <taxon>Andropogonodae</taxon>
        <taxon>Andropogoneae</taxon>
        <taxon>Tripsacinae</taxon>
        <taxon>Zea</taxon>
    </lineage>
</organism>
<dbReference type="GO" id="GO:0003723">
    <property type="term" value="F:RNA binding"/>
    <property type="evidence" value="ECO:0000318"/>
    <property type="project" value="GO_Central"/>
</dbReference>
<dbReference type="PROSITE" id="PS51375">
    <property type="entry name" value="PPR"/>
    <property type="match status" value="3"/>
</dbReference>
<dbReference type="InterPro" id="IPR002885">
    <property type="entry name" value="PPR_rpt"/>
</dbReference>
<evidence type="ECO:0000256" key="1">
    <source>
        <dbReference type="ARBA" id="ARBA00022737"/>
    </source>
</evidence>
<dbReference type="GeneID" id="103651068"/>
<dbReference type="Proteomes" id="UP000007305">
    <property type="component" value="Chromosome 3"/>
</dbReference>
<evidence type="ECO:0000313" key="6">
    <source>
        <dbReference type="Proteomes" id="UP000007305"/>
    </source>
</evidence>
<dbReference type="InterPro" id="IPR046960">
    <property type="entry name" value="PPR_At4g14850-like_plant"/>
</dbReference>
<dbReference type="EnsemblPlants" id="Zm00001eb149620_T001">
    <property type="protein sequence ID" value="Zm00001eb149620_P001"/>
    <property type="gene ID" value="Zm00001eb149620"/>
</dbReference>
<dbReference type="InterPro" id="IPR011990">
    <property type="entry name" value="TPR-like_helical_dom_sf"/>
</dbReference>
<dbReference type="GO" id="GO:0009451">
    <property type="term" value="P:RNA modification"/>
    <property type="evidence" value="ECO:0000318"/>
    <property type="project" value="GO_Central"/>
</dbReference>
<dbReference type="OrthoDB" id="1487578at2759"/>
<dbReference type="FunFam" id="1.25.40.10:FF:000144">
    <property type="entry name" value="Pentatricopeptide repeat-containing protein, mitochondrial"/>
    <property type="match status" value="1"/>
</dbReference>
<dbReference type="Pfam" id="PF01535">
    <property type="entry name" value="PPR"/>
    <property type="match status" value="4"/>
</dbReference>
<reference evidence="6" key="1">
    <citation type="submission" date="2015-12" db="EMBL/GenBank/DDBJ databases">
        <title>Update maize B73 reference genome by single molecule sequencing technologies.</title>
        <authorList>
            <consortium name="Maize Genome Sequencing Project"/>
            <person name="Ware D."/>
        </authorList>
    </citation>
    <scope>NUCLEOTIDE SEQUENCE [LARGE SCALE GENOMIC DNA]</scope>
    <source>
        <strain evidence="6">cv. B73</strain>
    </source>
</reference>
<evidence type="ECO:0000256" key="3">
    <source>
        <dbReference type="PROSITE-ProRule" id="PRU00708"/>
    </source>
</evidence>
<dbReference type="Gramene" id="Zm00001eb149620_T001">
    <property type="protein sequence ID" value="Zm00001eb149620_P001"/>
    <property type="gene ID" value="Zm00001eb149620"/>
</dbReference>
<sequence length="687" mass="74399">MPTLSHSDPIQRLRKSITLLAARARPPDKHMIEHLTVSQMTNDSPWSMATESSAVAFAGDANSTESWSARVRTLTRLGRHKESIALLRHGGPSPPPHALALPASVISCAALSLPTGVAQIHALAAKRGLLPAADAYLLSALLTAYSRLGCLRLAHQLLDETPIESTSHTTLRTAFNSLISGCARHSLPVACFALFRRMRAIAVRFDAVTLLALVPAAPLSVVPQVHALAAQVGLATETSVANCLMSTYARGGAFGAALARRVFDEMPLASRDLVSWNAVLSAHAQNGLAVDALDLYRRMRSPEGSGVEPDAVTIVGVLSSAAHLGARGVGFDAEHYVVQRLPGFRTNVQLCNALINFHARCGSLPRAQQLFDEMPAKSIVSWTALITGHGMHGNGGVAVSLFERMVSEGIHPDNVAMVGVLSACSHAGLYDEGRMYFSTMESVYKLRPTLEHYTCIVDLLGRAGRLEEARELISSMPMPADGAVWGALLGACKIHKNVEIGEEAFARVVELEPRNVGYYVLMSNIYTDTGQLDCVARVRAVMRKRGLKKEPGCSYVEHNGRVHLFMADDHSHPQARRIYELVTRLELMVKEKSGVRESVVAVPKGRMEKEAAQPLVGFHSEKLAVAFGLLNTEAGSEIVVIKNLRVCGDCHSFLKAVSATTNRSFLVRDASRFHRFDGGVCSCKDYW</sequence>
<name>A0A804NBN7_MAIZE</name>
<dbReference type="Pfam" id="PF14432">
    <property type="entry name" value="DYW_deaminase"/>
    <property type="match status" value="1"/>
</dbReference>
<keyword evidence="2" id="KW-0809">Transit peptide</keyword>
<evidence type="ECO:0000313" key="5">
    <source>
        <dbReference type="EnsemblPlants" id="Zm00001eb149620_P001"/>
    </source>
</evidence>
<dbReference type="AlphaFoldDB" id="A0A804NBN7"/>
<dbReference type="PANTHER" id="PTHR47926">
    <property type="entry name" value="PENTATRICOPEPTIDE REPEAT-CONTAINING PROTEIN"/>
    <property type="match status" value="1"/>
</dbReference>
<proteinExistence type="predicted"/>
<dbReference type="FunFam" id="1.25.40.10:FF:000366">
    <property type="entry name" value="Pentatricopeptide (PPR) repeat-containing protein"/>
    <property type="match status" value="1"/>
</dbReference>
<dbReference type="Pfam" id="PF13041">
    <property type="entry name" value="PPR_2"/>
    <property type="match status" value="1"/>
</dbReference>
<feature type="repeat" description="PPR" evidence="3">
    <location>
        <begin position="347"/>
        <end position="377"/>
    </location>
</feature>
<dbReference type="FunFam" id="1.25.40.10:FF:000712">
    <property type="entry name" value="Os07g0670000 protein"/>
    <property type="match status" value="1"/>
</dbReference>
<dbReference type="InterPro" id="IPR032867">
    <property type="entry name" value="DYW_dom"/>
</dbReference>
<feature type="repeat" description="PPR" evidence="3">
    <location>
        <begin position="378"/>
        <end position="412"/>
    </location>
</feature>
<dbReference type="InterPro" id="IPR046848">
    <property type="entry name" value="E_motif"/>
</dbReference>
<dbReference type="FunFam" id="1.25.40.10:FF:000621">
    <property type="entry name" value="Pentatricopeptide repeat-containing protein"/>
    <property type="match status" value="1"/>
</dbReference>
<keyword evidence="1" id="KW-0677">Repeat</keyword>
<evidence type="ECO:0000259" key="4">
    <source>
        <dbReference type="Pfam" id="PF14432"/>
    </source>
</evidence>
<dbReference type="PANTHER" id="PTHR47926:SF503">
    <property type="entry name" value="PENTATRICOPEPTIDE REPEAT-CONTAINING PROTEIN"/>
    <property type="match status" value="1"/>
</dbReference>
<reference evidence="5" key="2">
    <citation type="submission" date="2019-07" db="EMBL/GenBank/DDBJ databases">
        <authorList>
            <person name="Seetharam A."/>
            <person name="Woodhouse M."/>
            <person name="Cannon E."/>
        </authorList>
    </citation>
    <scope>NUCLEOTIDE SEQUENCE [LARGE SCALE GENOMIC DNA]</scope>
    <source>
        <strain evidence="5">cv. B73</strain>
    </source>
</reference>
<dbReference type="GO" id="GO:0008270">
    <property type="term" value="F:zinc ion binding"/>
    <property type="evidence" value="ECO:0007669"/>
    <property type="project" value="InterPro"/>
</dbReference>